<dbReference type="Proteomes" id="UP000006512">
    <property type="component" value="Unassembled WGS sequence"/>
</dbReference>
<evidence type="ECO:0000256" key="1">
    <source>
        <dbReference type="SAM" id="Phobius"/>
    </source>
</evidence>
<dbReference type="Pfam" id="PF05656">
    <property type="entry name" value="DUF805"/>
    <property type="match status" value="1"/>
</dbReference>
<keyword evidence="1" id="KW-0472">Membrane</keyword>
<dbReference type="EMBL" id="GL883077">
    <property type="protein sequence ID" value="EGF93430.1"/>
    <property type="molecule type" value="Genomic_DNA"/>
</dbReference>
<reference evidence="3" key="1">
    <citation type="submission" date="2011-03" db="EMBL/GenBank/DDBJ databases">
        <title>Draft genome sequence of Brevundimonas diminuta.</title>
        <authorList>
            <person name="Brown P.J.B."/>
            <person name="Buechlein A."/>
            <person name="Hemmerich C."/>
            <person name="Brun Y.V."/>
        </authorList>
    </citation>
    <scope>NUCLEOTIDE SEQUENCE [LARGE SCALE GENOMIC DNA]</scope>
    <source>
        <strain evidence="3">C19</strain>
    </source>
</reference>
<evidence type="ECO:0000313" key="3">
    <source>
        <dbReference type="Proteomes" id="UP000006512"/>
    </source>
</evidence>
<dbReference type="RefSeq" id="WP_006272627.1">
    <property type="nucleotide sequence ID" value="NZ_GL883077.1"/>
</dbReference>
<protein>
    <submittedName>
        <fullName evidence="2">Putative membrane protein</fullName>
    </submittedName>
</protein>
<feature type="transmembrane region" description="Helical" evidence="1">
    <location>
        <begin position="85"/>
        <end position="107"/>
    </location>
</feature>
<feature type="transmembrane region" description="Helical" evidence="1">
    <location>
        <begin position="48"/>
        <end position="64"/>
    </location>
</feature>
<sequence>MINLAWNTQGRIGRRAYKDAAGKLDWMTVFGIILASVVALTFTQHNMPLSIAAVAIIIAVILYVQYRAAQLSIRRLHDRGLPGYLLWPVLLVGLGVLGFGAWVLVKAMYAGEFWSFIGALFELITPFFQLVLFNGIGLTAAIVLMLYNLFIAYNLSADGRPVDNRYGPAE</sequence>
<dbReference type="GO" id="GO:0016020">
    <property type="term" value="C:membrane"/>
    <property type="evidence" value="ECO:0007669"/>
    <property type="project" value="InterPro"/>
</dbReference>
<keyword evidence="1" id="KW-0812">Transmembrane</keyword>
<name>F4QL55_9CAUL</name>
<proteinExistence type="predicted"/>
<accession>F4QL55</accession>
<dbReference type="AlphaFoldDB" id="F4QL55"/>
<keyword evidence="3" id="KW-1185">Reference proteome</keyword>
<feature type="transmembrane region" description="Helical" evidence="1">
    <location>
        <begin position="127"/>
        <end position="150"/>
    </location>
</feature>
<evidence type="ECO:0000313" key="2">
    <source>
        <dbReference type="EMBL" id="EGF93430.1"/>
    </source>
</evidence>
<dbReference type="InterPro" id="IPR008523">
    <property type="entry name" value="DUF805"/>
</dbReference>
<organism evidence="2 3">
    <name type="scientific">Asticcacaulis biprosthecium C19</name>
    <dbReference type="NCBI Taxonomy" id="715226"/>
    <lineage>
        <taxon>Bacteria</taxon>
        <taxon>Pseudomonadati</taxon>
        <taxon>Pseudomonadota</taxon>
        <taxon>Alphaproteobacteria</taxon>
        <taxon>Caulobacterales</taxon>
        <taxon>Caulobacteraceae</taxon>
        <taxon>Asticcacaulis</taxon>
    </lineage>
</organism>
<keyword evidence="1" id="KW-1133">Transmembrane helix</keyword>
<dbReference type="HOGENOM" id="CLU_1567477_0_0_5"/>
<dbReference type="OrthoDB" id="7172750at2"/>
<feature type="transmembrane region" description="Helical" evidence="1">
    <location>
        <begin position="24"/>
        <end position="42"/>
    </location>
</feature>
<gene>
    <name evidence="2" type="ORF">ABI_18700</name>
</gene>